<dbReference type="EMBL" id="LPVJ01000070">
    <property type="protein sequence ID" value="KUO94827.1"/>
    <property type="molecule type" value="Genomic_DNA"/>
</dbReference>
<gene>
    <name evidence="1" type="ORF">ATW55_10485</name>
</gene>
<proteinExistence type="predicted"/>
<sequence>MQRSRIGHLHVELAMTDEMRQKLMELATGSAETVVIPMAMMRHVRVHHLQSDATRVRELFYRRIAVDRLEISSGSGPM</sequence>
<reference evidence="1 2" key="1">
    <citation type="submission" date="2015-12" db="EMBL/GenBank/DDBJ databases">
        <title>Draft genome sequence of Acidibacillus ferrooxidans ITV001, isolated from a chalcopyrite acid mine drainage site in Brazil.</title>
        <authorList>
            <person name="Dall'Agnol H."/>
            <person name="Nancucheo I."/>
            <person name="Johnson B."/>
            <person name="Oliveira R."/>
            <person name="Leite L."/>
            <person name="Pylro V."/>
            <person name="Nunes G.L."/>
            <person name="Tzotzos G."/>
            <person name="Fernandes G.R."/>
            <person name="Dutra J."/>
            <person name="Orellana S.C."/>
            <person name="Oliveira G."/>
        </authorList>
    </citation>
    <scope>NUCLEOTIDE SEQUENCE [LARGE SCALE GENOMIC DNA]</scope>
    <source>
        <strain evidence="2">ITV01</strain>
    </source>
</reference>
<name>A0A101XNV4_9BACL</name>
<keyword evidence="2" id="KW-1185">Reference proteome</keyword>
<organism evidence="1 2">
    <name type="scientific">Ferroacidibacillus organovorans</name>
    <dbReference type="NCBI Taxonomy" id="1765683"/>
    <lineage>
        <taxon>Bacteria</taxon>
        <taxon>Bacillati</taxon>
        <taxon>Bacillota</taxon>
        <taxon>Bacilli</taxon>
        <taxon>Bacillales</taxon>
        <taxon>Alicyclobacillaceae</taxon>
        <taxon>Ferroacidibacillus</taxon>
    </lineage>
</organism>
<evidence type="ECO:0000313" key="1">
    <source>
        <dbReference type="EMBL" id="KUO94827.1"/>
    </source>
</evidence>
<dbReference type="RefSeq" id="WP_067719547.1">
    <property type="nucleotide sequence ID" value="NZ_LPVJ01000070.1"/>
</dbReference>
<dbReference type="Proteomes" id="UP000053557">
    <property type="component" value="Unassembled WGS sequence"/>
</dbReference>
<dbReference type="OrthoDB" id="9868970at2"/>
<accession>A0A101XNV4</accession>
<dbReference type="AlphaFoldDB" id="A0A101XNV4"/>
<comment type="caution">
    <text evidence="1">The sequence shown here is derived from an EMBL/GenBank/DDBJ whole genome shotgun (WGS) entry which is preliminary data.</text>
</comment>
<protein>
    <submittedName>
        <fullName evidence="1">Uncharacterized protein</fullName>
    </submittedName>
</protein>
<evidence type="ECO:0000313" key="2">
    <source>
        <dbReference type="Proteomes" id="UP000053557"/>
    </source>
</evidence>